<reference evidence="4" key="1">
    <citation type="journal article" date="2019" name="Int. J. Syst. Evol. Microbiol.">
        <title>The Global Catalogue of Microorganisms (GCM) 10K type strain sequencing project: providing services to taxonomists for standard genome sequencing and annotation.</title>
        <authorList>
            <consortium name="The Broad Institute Genomics Platform"/>
            <consortium name="The Broad Institute Genome Sequencing Center for Infectious Disease"/>
            <person name="Wu L."/>
            <person name="Ma J."/>
        </authorList>
    </citation>
    <scope>NUCLEOTIDE SEQUENCE [LARGE SCALE GENOMIC DNA]</scope>
    <source>
        <strain evidence="4">CCM 8980</strain>
    </source>
</reference>
<dbReference type="PANTHER" id="PTHR37817">
    <property type="entry name" value="N-ACETYLTRANSFERASE EIS"/>
    <property type="match status" value="1"/>
</dbReference>
<gene>
    <name evidence="3" type="primary">eis</name>
    <name evidence="3" type="ORF">ACFQ4P_02175</name>
</gene>
<feature type="domain" description="Eis-like acetyltransferase" evidence="2">
    <location>
        <begin position="176"/>
        <end position="281"/>
    </location>
</feature>
<comment type="caution">
    <text evidence="3">The sequence shown here is derived from an EMBL/GenBank/DDBJ whole genome shotgun (WGS) entry which is preliminary data.</text>
</comment>
<feature type="domain" description="Enhanced intracellular survival protein" evidence="1">
    <location>
        <begin position="284"/>
        <end position="379"/>
    </location>
</feature>
<keyword evidence="4" id="KW-1185">Reference proteome</keyword>
<proteinExistence type="predicted"/>
<evidence type="ECO:0000313" key="3">
    <source>
        <dbReference type="EMBL" id="MFD1429055.1"/>
    </source>
</evidence>
<dbReference type="SUPFAM" id="SSF55729">
    <property type="entry name" value="Acyl-CoA N-acyltransferases (Nat)"/>
    <property type="match status" value="1"/>
</dbReference>
<dbReference type="Proteomes" id="UP001597196">
    <property type="component" value="Unassembled WGS sequence"/>
</dbReference>
<dbReference type="Pfam" id="PF13527">
    <property type="entry name" value="Acetyltransf_9"/>
    <property type="match status" value="1"/>
</dbReference>
<evidence type="ECO:0000259" key="1">
    <source>
        <dbReference type="Pfam" id="PF13530"/>
    </source>
</evidence>
<dbReference type="EMBL" id="JBHTOC010000002">
    <property type="protein sequence ID" value="MFD1429055.1"/>
    <property type="molecule type" value="Genomic_DNA"/>
</dbReference>
<keyword evidence="3" id="KW-0808">Transferase</keyword>
<dbReference type="SUPFAM" id="SSF55718">
    <property type="entry name" value="SCP-like"/>
    <property type="match status" value="1"/>
</dbReference>
<protein>
    <submittedName>
        <fullName evidence="3">Enhanced intracellular survival protein Eis</fullName>
        <ecNumber evidence="3">2.3.1.-</ecNumber>
    </submittedName>
</protein>
<dbReference type="InterPro" id="IPR041380">
    <property type="entry name" value="Acetyltransf_17"/>
</dbReference>
<dbReference type="Pfam" id="PF17668">
    <property type="entry name" value="Acetyltransf_17"/>
    <property type="match status" value="1"/>
</dbReference>
<dbReference type="Gene3D" id="3.40.630.30">
    <property type="match status" value="2"/>
</dbReference>
<dbReference type="PANTHER" id="PTHR37817:SF1">
    <property type="entry name" value="N-ACETYLTRANSFERASE EIS"/>
    <property type="match status" value="1"/>
</dbReference>
<accession>A0ABW4CE31</accession>
<dbReference type="InterPro" id="IPR051554">
    <property type="entry name" value="Acetyltransferase_Eis"/>
</dbReference>
<keyword evidence="3" id="KW-0012">Acyltransferase</keyword>
<dbReference type="Pfam" id="PF13530">
    <property type="entry name" value="SCP2_2"/>
    <property type="match status" value="1"/>
</dbReference>
<dbReference type="Gene3D" id="3.30.1050.10">
    <property type="entry name" value="SCP2 sterol-binding domain"/>
    <property type="match status" value="1"/>
</dbReference>
<dbReference type="InterPro" id="IPR025559">
    <property type="entry name" value="Eis_dom"/>
</dbReference>
<name>A0ABW4CE31_9LACO</name>
<sequence length="388" mass="42960">MADVYQMQEQDLPAFYALARYAFNKPQSPARDATFKSLFTHSSGWATGEPLSSGLLGTHFTVDLAGTAFKMSGVGYVASYPEASGHGGIGAIMRQAFADMRENGETLSYLAPFSATFYRRFGYENAFEHAIHSIAARDLPKVPVRESKTTVTRLSYGAAIPAMAEVYSRNRNATRGGLRREDWWWLNVASHYPARQVAVAALGDHPVGYVVFEKMGTTFRVHELFYDDLDALLALGRFVTAHRSAFSQFEYEAGDAAGLHDLLPEPGVLTTQLVPFMMARIVDVADFLQRYPYQVSDLAPVVIGIKDDYVPENNASWELAIDDGRVHLAKTDQQPAVVMTEQQLVKASFGVRPLREAYQLGLVDGDAFAAANLSDVFMKTQGQLYDYF</sequence>
<dbReference type="InterPro" id="IPR036527">
    <property type="entry name" value="SCP2_sterol-bd_dom_sf"/>
</dbReference>
<organism evidence="3 4">
    <name type="scientific">Lacticaseibacillus mingshuiensis</name>
    <dbReference type="NCBI Taxonomy" id="2799574"/>
    <lineage>
        <taxon>Bacteria</taxon>
        <taxon>Bacillati</taxon>
        <taxon>Bacillota</taxon>
        <taxon>Bacilli</taxon>
        <taxon>Lactobacillales</taxon>
        <taxon>Lactobacillaceae</taxon>
        <taxon>Lacticaseibacillus</taxon>
    </lineage>
</organism>
<dbReference type="GO" id="GO:0016746">
    <property type="term" value="F:acyltransferase activity"/>
    <property type="evidence" value="ECO:0007669"/>
    <property type="project" value="UniProtKB-KW"/>
</dbReference>
<dbReference type="InterPro" id="IPR016181">
    <property type="entry name" value="Acyl_CoA_acyltransferase"/>
</dbReference>
<dbReference type="RefSeq" id="WP_203627205.1">
    <property type="nucleotide sequence ID" value="NZ_BOLQ01000012.1"/>
</dbReference>
<evidence type="ECO:0000259" key="2">
    <source>
        <dbReference type="Pfam" id="PF17668"/>
    </source>
</evidence>
<evidence type="ECO:0000313" key="4">
    <source>
        <dbReference type="Proteomes" id="UP001597196"/>
    </source>
</evidence>
<dbReference type="EC" id="2.3.1.-" evidence="3"/>